<reference evidence="1 2" key="1">
    <citation type="submission" date="2021-02" db="EMBL/GenBank/DDBJ databases">
        <authorList>
            <person name="Jung H.S."/>
            <person name="Chun B.H."/>
            <person name="Jeon C.O."/>
        </authorList>
    </citation>
    <scope>NUCLEOTIDE SEQUENCE [LARGE SCALE GENOMIC DNA]</scope>
    <source>
        <strain evidence="1 2">LMG 25203</strain>
    </source>
</reference>
<gene>
    <name evidence="1" type="ORF">H9X54_010060</name>
</gene>
<evidence type="ECO:0000313" key="1">
    <source>
        <dbReference type="EMBL" id="MBM6499637.1"/>
    </source>
</evidence>
<comment type="caution">
    <text evidence="1">The sequence shown here is derived from an EMBL/GenBank/DDBJ whole genome shotgun (WGS) entry which is preliminary data.</text>
</comment>
<organism evidence="1 2">
    <name type="scientific">Flavobacterium macrobrachii</name>
    <dbReference type="NCBI Taxonomy" id="591204"/>
    <lineage>
        <taxon>Bacteria</taxon>
        <taxon>Pseudomonadati</taxon>
        <taxon>Bacteroidota</taxon>
        <taxon>Flavobacteriia</taxon>
        <taxon>Flavobacteriales</taxon>
        <taxon>Flavobacteriaceae</taxon>
        <taxon>Flavobacterium</taxon>
    </lineage>
</organism>
<dbReference type="EMBL" id="JACSOD020000486">
    <property type="protein sequence ID" value="MBM6499637.1"/>
    <property type="molecule type" value="Genomic_DNA"/>
</dbReference>
<evidence type="ECO:0000313" key="2">
    <source>
        <dbReference type="Proteomes" id="UP000759529"/>
    </source>
</evidence>
<name>A0ABS2CXF0_9FLAO</name>
<proteinExistence type="predicted"/>
<dbReference type="Proteomes" id="UP000759529">
    <property type="component" value="Unassembled WGS sequence"/>
</dbReference>
<dbReference type="RefSeq" id="WP_187657335.1">
    <property type="nucleotide sequence ID" value="NZ_JACSOD020000486.1"/>
</dbReference>
<accession>A0ABS2CXF0</accession>
<keyword evidence="2" id="KW-1185">Reference proteome</keyword>
<protein>
    <submittedName>
        <fullName evidence="1">Uncharacterized protein</fullName>
    </submittedName>
</protein>
<sequence>MPKKIYLIISFFYLNICSGQSFFTIDIDTNEFIENVNYSLFLKKKKVFNSITENKKITTINNEIEFDSISFSRIDYNTLGFPKKSIDSIISLKKKTIYLDEVVVGSKKDDYLLIGETNRFIKKQSRAFNEELIFGIVHKNDTKKEIELKKIAFFTEKIHYKTAYKINLFEVNETLPKNGNQYAEIGNLIYSTDTLYLDKTNKGKKEVAIDSELIMKPDSSIFISIELLYYLDEDKTISIQTQEKRTKLKFQLSNKTNYYSKTIDFYTKITSDKLLNINLMINFDFANQLFLKPHKSILVTPAIILYAK</sequence>